<sequence length="641" mass="73728">MTVSLFITILLLFYQISSSIQQSDQLNQFTSPNDRDEILSRDRRTLKDIHFGFTGAEVAECSENGLPMKVKHIYYWPGNNISFTCNVCQPDFHPNRKIKMWAWAAKVYDFFEHYQKNKELQHADVGVQFLQLNSEINTSPNEFYGSENCGPSYMPGNRDQATGNGSLPHIRRQTFEQIGNTLHIHNAEARAAGVYFCYDDTALHLVRYFYILHAMTPINRVNWMDDANLKNRVPLSPDIGKMVSESSDKKASLPSPFQSGNDCGKPIYMYPDTQWKFNWHPIIYKRENDPICDSGDLWCEQYLKLHPDADDLVIRKVPETPIHLYVLKRSIIEKRFYTNVALAFRWEPWSRCDSGRTHQRREGHCVLQLVDGKKKTNSELNTHFEASRWMSRLDSIFGLSVGKETAFLRLQSSTVMTMIMDQPVKTDWGPRERSGSVRKIDNFYEQVIFPSLDIPGEQFNRKKITLKNEWRACFKYKHSGENEGNESYSDIVGTYVIETKIPHCVTLTFKSGKVSYGCWHCPKVGAHFYEGIGTADCCDTDRCNKPKPFNCHLRETENDESDKCEADGVESFCAGYYDDYSVGKCTNECKNQKLNVRIEGGRDAEGRDRPMMCCDTEMCNMPKPKSTQSPKDGDDESVPLQ</sequence>
<protein>
    <submittedName>
        <fullName evidence="4">Uncharacterized protein</fullName>
    </submittedName>
</protein>
<feature type="chain" id="PRO_5042097138" evidence="2">
    <location>
        <begin position="20"/>
        <end position="641"/>
    </location>
</feature>
<dbReference type="AlphaFoldDB" id="A0AAF3J3D9"/>
<evidence type="ECO:0000313" key="3">
    <source>
        <dbReference type="Proteomes" id="UP000887575"/>
    </source>
</evidence>
<organism evidence="3 4">
    <name type="scientific">Mesorhabditis belari</name>
    <dbReference type="NCBI Taxonomy" id="2138241"/>
    <lineage>
        <taxon>Eukaryota</taxon>
        <taxon>Metazoa</taxon>
        <taxon>Ecdysozoa</taxon>
        <taxon>Nematoda</taxon>
        <taxon>Chromadorea</taxon>
        <taxon>Rhabditida</taxon>
        <taxon>Rhabditina</taxon>
        <taxon>Rhabditomorpha</taxon>
        <taxon>Rhabditoidea</taxon>
        <taxon>Rhabditidae</taxon>
        <taxon>Mesorhabditinae</taxon>
        <taxon>Mesorhabditis</taxon>
    </lineage>
</organism>
<keyword evidence="2" id="KW-0732">Signal</keyword>
<evidence type="ECO:0000256" key="2">
    <source>
        <dbReference type="SAM" id="SignalP"/>
    </source>
</evidence>
<dbReference type="Proteomes" id="UP000887575">
    <property type="component" value="Unassembled WGS sequence"/>
</dbReference>
<accession>A0AAF3J3D9</accession>
<proteinExistence type="predicted"/>
<name>A0AAF3J3D9_9BILA</name>
<feature type="region of interest" description="Disordered" evidence="1">
    <location>
        <begin position="620"/>
        <end position="641"/>
    </location>
</feature>
<reference evidence="4" key="1">
    <citation type="submission" date="2024-02" db="UniProtKB">
        <authorList>
            <consortium name="WormBaseParasite"/>
        </authorList>
    </citation>
    <scope>IDENTIFICATION</scope>
</reference>
<feature type="signal peptide" evidence="2">
    <location>
        <begin position="1"/>
        <end position="19"/>
    </location>
</feature>
<evidence type="ECO:0000256" key="1">
    <source>
        <dbReference type="SAM" id="MobiDB-lite"/>
    </source>
</evidence>
<evidence type="ECO:0000313" key="4">
    <source>
        <dbReference type="WBParaSite" id="MBELARI_LOCUS13706"/>
    </source>
</evidence>
<dbReference type="WBParaSite" id="MBELARI_LOCUS13706">
    <property type="protein sequence ID" value="MBELARI_LOCUS13706"/>
    <property type="gene ID" value="MBELARI_LOCUS13706"/>
</dbReference>
<keyword evidence="3" id="KW-1185">Reference proteome</keyword>